<evidence type="ECO:0000313" key="2">
    <source>
        <dbReference type="EMBL" id="KAG0472251.1"/>
    </source>
</evidence>
<comment type="caution">
    <text evidence="1">The sequence shown here is derived from an EMBL/GenBank/DDBJ whole genome shotgun (WGS) entry which is preliminary data.</text>
</comment>
<evidence type="ECO:0000313" key="1">
    <source>
        <dbReference type="EMBL" id="KAG0470727.1"/>
    </source>
</evidence>
<dbReference type="EMBL" id="JADCNM010000008">
    <property type="protein sequence ID" value="KAG0472251.1"/>
    <property type="molecule type" value="Genomic_DNA"/>
</dbReference>
<dbReference type="EMBL" id="JADCNL010000008">
    <property type="protein sequence ID" value="KAG0470727.1"/>
    <property type="molecule type" value="Genomic_DNA"/>
</dbReference>
<reference evidence="3 4" key="1">
    <citation type="journal article" date="2020" name="Nat. Food">
        <title>A phased Vanilla planifolia genome enables genetic improvement of flavour and production.</title>
        <authorList>
            <person name="Hasing T."/>
            <person name="Tang H."/>
            <person name="Brym M."/>
            <person name="Khazi F."/>
            <person name="Huang T."/>
            <person name="Chambers A.H."/>
        </authorList>
    </citation>
    <scope>NUCLEOTIDE SEQUENCE [LARGE SCALE GENOMIC DNA]</scope>
    <source>
        <tissue evidence="1">Leaf</tissue>
    </source>
</reference>
<name>A0A835QN42_VANPL</name>
<gene>
    <name evidence="2" type="ORF">HPP92_016797</name>
    <name evidence="1" type="ORF">HPP92_017427</name>
</gene>
<evidence type="ECO:0000313" key="3">
    <source>
        <dbReference type="Proteomes" id="UP000636800"/>
    </source>
</evidence>
<accession>A0A835QN42</accession>
<dbReference type="Proteomes" id="UP000636800">
    <property type="component" value="Unassembled WGS sequence"/>
</dbReference>
<proteinExistence type="predicted"/>
<dbReference type="OrthoDB" id="424974at2759"/>
<organism evidence="1 3">
    <name type="scientific">Vanilla planifolia</name>
    <name type="common">Vanilla</name>
    <dbReference type="NCBI Taxonomy" id="51239"/>
    <lineage>
        <taxon>Eukaryota</taxon>
        <taxon>Viridiplantae</taxon>
        <taxon>Streptophyta</taxon>
        <taxon>Embryophyta</taxon>
        <taxon>Tracheophyta</taxon>
        <taxon>Spermatophyta</taxon>
        <taxon>Magnoliopsida</taxon>
        <taxon>Liliopsida</taxon>
        <taxon>Asparagales</taxon>
        <taxon>Orchidaceae</taxon>
        <taxon>Vanilloideae</taxon>
        <taxon>Vanilleae</taxon>
        <taxon>Vanilla</taxon>
    </lineage>
</organism>
<sequence length="74" mass="8729">MTPDEDYVIDFIGGVRERCGSRRWILRTWVQRWGHWWKILGDGVRRRGDDADEDWGLMKALFGLGRFAENSKGM</sequence>
<protein>
    <submittedName>
        <fullName evidence="1">Uncharacterized protein</fullName>
    </submittedName>
</protein>
<dbReference type="AlphaFoldDB" id="A0A835QN42"/>
<evidence type="ECO:0000313" key="4">
    <source>
        <dbReference type="Proteomes" id="UP000639772"/>
    </source>
</evidence>
<dbReference type="Proteomes" id="UP000639772">
    <property type="component" value="Unassembled WGS sequence"/>
</dbReference>
<keyword evidence="3" id="KW-1185">Reference proteome</keyword>